<evidence type="ECO:0000256" key="6">
    <source>
        <dbReference type="SAM" id="MobiDB-lite"/>
    </source>
</evidence>
<dbReference type="STRING" id="486041.B0DW72"/>
<keyword evidence="2" id="KW-0547">Nucleotide-binding</keyword>
<dbReference type="HOGENOM" id="CLU_044121_3_0_1"/>
<dbReference type="PANTHER" id="PTHR11042:SF190">
    <property type="entry name" value="MITOSIS INHIBITOR PROTEIN KINASE MIK1"/>
    <property type="match status" value="1"/>
</dbReference>
<dbReference type="GeneID" id="6083868"/>
<keyword evidence="1" id="KW-0808">Transferase</keyword>
<protein>
    <submittedName>
        <fullName evidence="8">Predicted protein</fullName>
    </submittedName>
</protein>
<evidence type="ECO:0000256" key="2">
    <source>
        <dbReference type="ARBA" id="ARBA00022741"/>
    </source>
</evidence>
<dbReference type="PROSITE" id="PS00108">
    <property type="entry name" value="PROTEIN_KINASE_ST"/>
    <property type="match status" value="1"/>
</dbReference>
<gene>
    <name evidence="8" type="ORF">LACBIDRAFT_312453</name>
</gene>
<dbReference type="PROSITE" id="PS50011">
    <property type="entry name" value="PROTEIN_KINASE_DOM"/>
    <property type="match status" value="1"/>
</dbReference>
<feature type="region of interest" description="Disordered" evidence="6">
    <location>
        <begin position="123"/>
        <end position="144"/>
    </location>
</feature>
<dbReference type="GO" id="GO:0005524">
    <property type="term" value="F:ATP binding"/>
    <property type="evidence" value="ECO:0007669"/>
    <property type="project" value="UniProtKB-KW"/>
</dbReference>
<dbReference type="AlphaFoldDB" id="B0DW72"/>
<dbReference type="InterPro" id="IPR000719">
    <property type="entry name" value="Prot_kinase_dom"/>
</dbReference>
<dbReference type="GO" id="GO:0005737">
    <property type="term" value="C:cytoplasm"/>
    <property type="evidence" value="ECO:0007669"/>
    <property type="project" value="TreeGrafter"/>
</dbReference>
<dbReference type="Proteomes" id="UP000001194">
    <property type="component" value="Unassembled WGS sequence"/>
</dbReference>
<dbReference type="InParanoid" id="B0DW72"/>
<dbReference type="OrthoDB" id="5987198at2759"/>
<evidence type="ECO:0000256" key="1">
    <source>
        <dbReference type="ARBA" id="ARBA00022679"/>
    </source>
</evidence>
<keyword evidence="9" id="KW-1185">Reference proteome</keyword>
<name>B0DW72_LACBS</name>
<keyword evidence="4" id="KW-0067">ATP-binding</keyword>
<accession>B0DW72</accession>
<evidence type="ECO:0000259" key="7">
    <source>
        <dbReference type="PROSITE" id="PS50011"/>
    </source>
</evidence>
<comment type="similarity">
    <text evidence="5">Belongs to the protein kinase superfamily. Ser/Thr protein kinase family. GCN2 subfamily.</text>
</comment>
<evidence type="ECO:0000256" key="4">
    <source>
        <dbReference type="ARBA" id="ARBA00022840"/>
    </source>
</evidence>
<reference evidence="8 9" key="1">
    <citation type="journal article" date="2008" name="Nature">
        <title>The genome of Laccaria bicolor provides insights into mycorrhizal symbiosis.</title>
        <authorList>
            <person name="Martin F."/>
            <person name="Aerts A."/>
            <person name="Ahren D."/>
            <person name="Brun A."/>
            <person name="Danchin E.G.J."/>
            <person name="Duchaussoy F."/>
            <person name="Gibon J."/>
            <person name="Kohler A."/>
            <person name="Lindquist E."/>
            <person name="Pereda V."/>
            <person name="Salamov A."/>
            <person name="Shapiro H.J."/>
            <person name="Wuyts J."/>
            <person name="Blaudez D."/>
            <person name="Buee M."/>
            <person name="Brokstein P."/>
            <person name="Canbaeck B."/>
            <person name="Cohen D."/>
            <person name="Courty P.E."/>
            <person name="Coutinho P.M."/>
            <person name="Delaruelle C."/>
            <person name="Detter J.C."/>
            <person name="Deveau A."/>
            <person name="DiFazio S."/>
            <person name="Duplessis S."/>
            <person name="Fraissinet-Tachet L."/>
            <person name="Lucic E."/>
            <person name="Frey-Klett P."/>
            <person name="Fourrey C."/>
            <person name="Feussner I."/>
            <person name="Gay G."/>
            <person name="Grimwood J."/>
            <person name="Hoegger P.J."/>
            <person name="Jain P."/>
            <person name="Kilaru S."/>
            <person name="Labbe J."/>
            <person name="Lin Y.C."/>
            <person name="Legue V."/>
            <person name="Le Tacon F."/>
            <person name="Marmeisse R."/>
            <person name="Melayah D."/>
            <person name="Montanini B."/>
            <person name="Muratet M."/>
            <person name="Nehls U."/>
            <person name="Niculita-Hirzel H."/>
            <person name="Oudot-Le Secq M.P."/>
            <person name="Peter M."/>
            <person name="Quesneville H."/>
            <person name="Rajashekar B."/>
            <person name="Reich M."/>
            <person name="Rouhier N."/>
            <person name="Schmutz J."/>
            <person name="Yin T."/>
            <person name="Chalot M."/>
            <person name="Henrissat B."/>
            <person name="Kuees U."/>
            <person name="Lucas S."/>
            <person name="Van de Peer Y."/>
            <person name="Podila G.K."/>
            <person name="Polle A."/>
            <person name="Pukkila P.J."/>
            <person name="Richardson P.M."/>
            <person name="Rouze P."/>
            <person name="Sanders I.R."/>
            <person name="Stajich J.E."/>
            <person name="Tunlid A."/>
            <person name="Tuskan G."/>
            <person name="Grigoriev I.V."/>
        </authorList>
    </citation>
    <scope>NUCLEOTIDE SEQUENCE [LARGE SCALE GENOMIC DNA]</scope>
    <source>
        <strain evidence="9">S238N-H82 / ATCC MYA-4686</strain>
    </source>
</reference>
<evidence type="ECO:0000313" key="9">
    <source>
        <dbReference type="Proteomes" id="UP000001194"/>
    </source>
</evidence>
<keyword evidence="3" id="KW-0418">Kinase</keyword>
<feature type="domain" description="Protein kinase" evidence="7">
    <location>
        <begin position="1"/>
        <end position="245"/>
    </location>
</feature>
<dbReference type="KEGG" id="lbc:LACBIDRAFT_312453"/>
<dbReference type="GO" id="GO:0004672">
    <property type="term" value="F:protein kinase activity"/>
    <property type="evidence" value="ECO:0007669"/>
    <property type="project" value="InterPro"/>
</dbReference>
<dbReference type="RefSeq" id="XP_001888176.1">
    <property type="nucleotide sequence ID" value="XM_001888141.1"/>
</dbReference>
<dbReference type="PANTHER" id="PTHR11042">
    <property type="entry name" value="EUKARYOTIC TRANSLATION INITIATION FACTOR 2-ALPHA KINASE EIF2-ALPHA KINASE -RELATED"/>
    <property type="match status" value="1"/>
</dbReference>
<dbReference type="Gene3D" id="1.10.510.10">
    <property type="entry name" value="Transferase(Phosphotransferase) domain 1"/>
    <property type="match status" value="1"/>
</dbReference>
<sequence length="294" mass="34359">MTETMSCSRSSPHLLGPLRQRSRFCFLPSLTFHPKNRCIPTTVLGVPDEEDVQLLVMPLLQSWKEPKFNTVGEVVDFFHQVFEGLQYMHSNGVAHRDVKYNNILMDTTGLYSVLPHPLKTRRARDFRSTPSHSTQRQEHPRWGAGDKSIPEFAEDDLCDPFAVDVYCLGHMIQCEFLEGDEFTKPMKGFGFMRRLVGDMCKETPKERPTMDEVMDRSEEICVRLSDWKLRSRVASKRELWIVTFLRSFRHRHTQIKLARRGTAAIPSWPPELASRRPRLLDRIFPWRRTSIKKK</sequence>
<dbReference type="EMBL" id="DS547142">
    <property type="protein sequence ID" value="EDR01134.1"/>
    <property type="molecule type" value="Genomic_DNA"/>
</dbReference>
<evidence type="ECO:0000256" key="5">
    <source>
        <dbReference type="ARBA" id="ARBA00037982"/>
    </source>
</evidence>
<dbReference type="GO" id="GO:0005634">
    <property type="term" value="C:nucleus"/>
    <property type="evidence" value="ECO:0007669"/>
    <property type="project" value="TreeGrafter"/>
</dbReference>
<dbReference type="Pfam" id="PF00069">
    <property type="entry name" value="Pkinase"/>
    <property type="match status" value="1"/>
</dbReference>
<dbReference type="InterPro" id="IPR011009">
    <property type="entry name" value="Kinase-like_dom_sf"/>
</dbReference>
<dbReference type="InterPro" id="IPR050339">
    <property type="entry name" value="CC_SR_Kinase"/>
</dbReference>
<evidence type="ECO:0000313" key="8">
    <source>
        <dbReference type="EMBL" id="EDR01134.1"/>
    </source>
</evidence>
<organism evidence="9">
    <name type="scientific">Laccaria bicolor (strain S238N-H82 / ATCC MYA-4686)</name>
    <name type="common">Bicoloured deceiver</name>
    <name type="synonym">Laccaria laccata var. bicolor</name>
    <dbReference type="NCBI Taxonomy" id="486041"/>
    <lineage>
        <taxon>Eukaryota</taxon>
        <taxon>Fungi</taxon>
        <taxon>Dikarya</taxon>
        <taxon>Basidiomycota</taxon>
        <taxon>Agaricomycotina</taxon>
        <taxon>Agaricomycetes</taxon>
        <taxon>Agaricomycetidae</taxon>
        <taxon>Agaricales</taxon>
        <taxon>Agaricineae</taxon>
        <taxon>Hydnangiaceae</taxon>
        <taxon>Laccaria</taxon>
    </lineage>
</organism>
<dbReference type="InterPro" id="IPR008271">
    <property type="entry name" value="Ser/Thr_kinase_AS"/>
</dbReference>
<evidence type="ECO:0000256" key="3">
    <source>
        <dbReference type="ARBA" id="ARBA00022777"/>
    </source>
</evidence>
<dbReference type="SUPFAM" id="SSF56112">
    <property type="entry name" value="Protein kinase-like (PK-like)"/>
    <property type="match status" value="1"/>
</dbReference>
<proteinExistence type="inferred from homology"/>